<dbReference type="InterPro" id="IPR003673">
    <property type="entry name" value="CoA-Trfase_fam_III"/>
</dbReference>
<dbReference type="InterPro" id="IPR023606">
    <property type="entry name" value="CoA-Trfase_III_dom_1_sf"/>
</dbReference>
<evidence type="ECO:0000313" key="4">
    <source>
        <dbReference type="EMBL" id="CAB5063317.1"/>
    </source>
</evidence>
<evidence type="ECO:0000256" key="1">
    <source>
        <dbReference type="ARBA" id="ARBA00022679"/>
    </source>
</evidence>
<dbReference type="InterPro" id="IPR044855">
    <property type="entry name" value="CoA-Trfase_III_dom3_sf"/>
</dbReference>
<dbReference type="Pfam" id="PF02515">
    <property type="entry name" value="CoA_transf_3"/>
    <property type="match status" value="1"/>
</dbReference>
<organism evidence="2">
    <name type="scientific">freshwater metagenome</name>
    <dbReference type="NCBI Taxonomy" id="449393"/>
    <lineage>
        <taxon>unclassified sequences</taxon>
        <taxon>metagenomes</taxon>
        <taxon>ecological metagenomes</taxon>
    </lineage>
</organism>
<dbReference type="PANTHER" id="PTHR48207">
    <property type="entry name" value="SUCCINATE--HYDROXYMETHYLGLUTARATE COA-TRANSFERASE"/>
    <property type="match status" value="1"/>
</dbReference>
<dbReference type="EMBL" id="CAEZYY010000003">
    <property type="protein sequence ID" value="CAB4741418.1"/>
    <property type="molecule type" value="Genomic_DNA"/>
</dbReference>
<gene>
    <name evidence="2" type="ORF">UFOPK2602_00360</name>
    <name evidence="3" type="ORF">UFOPK2806_00406</name>
    <name evidence="4" type="ORF">UFOPK4306_01247</name>
</gene>
<dbReference type="Gene3D" id="3.30.1540.10">
    <property type="entry name" value="formyl-coa transferase, domain 3"/>
    <property type="match status" value="1"/>
</dbReference>
<dbReference type="EMBL" id="CAFBQP010000043">
    <property type="protein sequence ID" value="CAB5063317.1"/>
    <property type="molecule type" value="Genomic_DNA"/>
</dbReference>
<dbReference type="GO" id="GO:0008410">
    <property type="term" value="F:CoA-transferase activity"/>
    <property type="evidence" value="ECO:0007669"/>
    <property type="project" value="TreeGrafter"/>
</dbReference>
<proteinExistence type="predicted"/>
<accession>A0A6J6PEW6</accession>
<evidence type="ECO:0000313" key="3">
    <source>
        <dbReference type="EMBL" id="CAB4741418.1"/>
    </source>
</evidence>
<dbReference type="SUPFAM" id="SSF89796">
    <property type="entry name" value="CoA-transferase family III (CaiB/BaiF)"/>
    <property type="match status" value="1"/>
</dbReference>
<dbReference type="AlphaFoldDB" id="A0A6J6PEW6"/>
<sequence length="404" mass="44149">MTEPRPILDGLKVVDMTQYLAGPTVTRLLAEAGASVVKIEQPPYGDPTRSLAVVSDGRSGYFIQQNHGKRSLCIDFDDPRGREVLDKLIAEADVFVENYGPGVLARRGLDHDSLLAKHPRLIVATVSGFGRDSAYSEKVAFDLIAMAYSGMLHITGEPDRSPVMVGTSIADVMSGVHTVAGIGLALYHRERTGRGQHIDISMVDSMFHAHELAIQGHSITKGKWRQKRSGSKSALNSPQGIYKAPEGYIVLQVMPSQWPSICRAMGMPELEHDERFADLKGRHKNRGELNAIVEEWLATHTTDAEVLAKLEEARVPCAPVLDPADAIGHPYFESRRAIRRINDPIIGEVIIPGNPLRFSEFPFDLEQVAPLLGEHNAEVLGELGYAADTISALAEAGVLRSADR</sequence>
<name>A0A6J6PEW6_9ZZZZ</name>
<protein>
    <submittedName>
        <fullName evidence="2">Unannotated protein</fullName>
    </submittedName>
</protein>
<dbReference type="EMBL" id="CAEZXX010000014">
    <property type="protein sequence ID" value="CAB4697107.1"/>
    <property type="molecule type" value="Genomic_DNA"/>
</dbReference>
<dbReference type="Gene3D" id="3.40.50.10540">
    <property type="entry name" value="Crotonobetainyl-coa:carnitine coa-transferase, domain 1"/>
    <property type="match status" value="1"/>
</dbReference>
<keyword evidence="1" id="KW-0808">Transferase</keyword>
<reference evidence="2" key="1">
    <citation type="submission" date="2020-05" db="EMBL/GenBank/DDBJ databases">
        <authorList>
            <person name="Chiriac C."/>
            <person name="Salcher M."/>
            <person name="Ghai R."/>
            <person name="Kavagutti S V."/>
        </authorList>
    </citation>
    <scope>NUCLEOTIDE SEQUENCE</scope>
</reference>
<evidence type="ECO:0000313" key="2">
    <source>
        <dbReference type="EMBL" id="CAB4697107.1"/>
    </source>
</evidence>
<dbReference type="PANTHER" id="PTHR48207:SF3">
    <property type="entry name" value="SUCCINATE--HYDROXYMETHYLGLUTARATE COA-TRANSFERASE"/>
    <property type="match status" value="1"/>
</dbReference>
<dbReference type="InterPro" id="IPR050483">
    <property type="entry name" value="CoA-transferase_III_domain"/>
</dbReference>